<proteinExistence type="predicted"/>
<feature type="region of interest" description="Disordered" evidence="2">
    <location>
        <begin position="1"/>
        <end position="84"/>
    </location>
</feature>
<reference evidence="5" key="1">
    <citation type="submission" date="2021-05" db="EMBL/GenBank/DDBJ databases">
        <authorList>
            <person name="Tigano A."/>
        </authorList>
    </citation>
    <scope>NUCLEOTIDE SEQUENCE</scope>
</reference>
<dbReference type="InterPro" id="IPR000953">
    <property type="entry name" value="Chromo/chromo_shadow_dom"/>
</dbReference>
<dbReference type="GO" id="GO:0015074">
    <property type="term" value="P:DNA integration"/>
    <property type="evidence" value="ECO:0007669"/>
    <property type="project" value="InterPro"/>
</dbReference>
<evidence type="ECO:0000259" key="4">
    <source>
        <dbReference type="PROSITE" id="PS50994"/>
    </source>
</evidence>
<gene>
    <name evidence="5" type="ORF">MMEN_LOCUS14336</name>
</gene>
<feature type="domain" description="Integrase catalytic" evidence="4">
    <location>
        <begin position="310"/>
        <end position="400"/>
    </location>
</feature>
<dbReference type="Pfam" id="PF00385">
    <property type="entry name" value="Chromo"/>
    <property type="match status" value="1"/>
</dbReference>
<evidence type="ECO:0000256" key="2">
    <source>
        <dbReference type="SAM" id="MobiDB-lite"/>
    </source>
</evidence>
<dbReference type="SUPFAM" id="SSF53098">
    <property type="entry name" value="Ribonuclease H-like"/>
    <property type="match status" value="1"/>
</dbReference>
<dbReference type="OrthoDB" id="8871719at2759"/>
<dbReference type="InterPro" id="IPR023780">
    <property type="entry name" value="Chromo_domain"/>
</dbReference>
<name>A0A8S4B7W7_9TELE</name>
<dbReference type="Gene3D" id="3.30.420.10">
    <property type="entry name" value="Ribonuclease H-like superfamily/Ribonuclease H"/>
    <property type="match status" value="1"/>
</dbReference>
<dbReference type="GO" id="GO:0005634">
    <property type="term" value="C:nucleus"/>
    <property type="evidence" value="ECO:0007669"/>
    <property type="project" value="UniProtKB-SubCell"/>
</dbReference>
<evidence type="ECO:0000313" key="6">
    <source>
        <dbReference type="Proteomes" id="UP000677803"/>
    </source>
</evidence>
<feature type="compositionally biased region" description="Low complexity" evidence="2">
    <location>
        <begin position="26"/>
        <end position="36"/>
    </location>
</feature>
<dbReference type="PROSITE" id="PS50013">
    <property type="entry name" value="CHROMO_2"/>
    <property type="match status" value="1"/>
</dbReference>
<protein>
    <submittedName>
        <fullName evidence="5">(Atlantic silverside) hypothetical protein</fullName>
    </submittedName>
</protein>
<sequence length="488" mass="54388">MRKDTGNKMVKPFRGLGTSPDPPTSPSSTSTSPGSDKFFGGPYHPPSPVRSSAPSSSESGSGSESPLTRILKQHLGDCRLRPSAKRGPTYFVLYDKEKARLPTCVVSPSRPLEVIDLEAEDDTQTPANLNPLPASQPLEITNLEAEEEEDTQILSCLSPPSHSQLVDIVDPEEEDSELPPGQGIPPLEAGGDEFDGWIHFGFIKAVKTAVLHLLNTAIKMFLEETCYGCSVNHPKRVKTAMAGKNLIRRAFYTPAHPGSFGGVDRLRRGVQSDTGKRIAIEKVKDFFLSEQDTYTLHKPARITFPRNRVFVTGPLKQFQADLCDMQALFGENDGYNYLLTVIDIFSKRAYARVLKRKTASEVAKTFESVLKESQIPKKLQTDAATITSIIQALKVFEKSFTDEIFIVTEVIKQSTPVFKLKDLDGETFQGAFYSEELQTVKLSKDKMYQVGEILNKRTVRGVKQVLVRWKNWPDKFNSWVREADLLDV</sequence>
<dbReference type="Gene3D" id="2.40.50.40">
    <property type="match status" value="1"/>
</dbReference>
<dbReference type="AlphaFoldDB" id="A0A8S4B7W7"/>
<comment type="caution">
    <text evidence="5">The sequence shown here is derived from an EMBL/GenBank/DDBJ whole genome shotgun (WGS) entry which is preliminary data.</text>
</comment>
<dbReference type="SUPFAM" id="SSF54160">
    <property type="entry name" value="Chromo domain-like"/>
    <property type="match status" value="1"/>
</dbReference>
<accession>A0A8S4B7W7</accession>
<dbReference type="InterPro" id="IPR012337">
    <property type="entry name" value="RNaseH-like_sf"/>
</dbReference>
<dbReference type="GO" id="GO:0003676">
    <property type="term" value="F:nucleic acid binding"/>
    <property type="evidence" value="ECO:0007669"/>
    <property type="project" value="InterPro"/>
</dbReference>
<dbReference type="CDD" id="cd00024">
    <property type="entry name" value="CD_CSD"/>
    <property type="match status" value="1"/>
</dbReference>
<dbReference type="PANTHER" id="PTHR46585:SF1">
    <property type="entry name" value="CHROMO DOMAIN-CONTAINING PROTEIN"/>
    <property type="match status" value="1"/>
</dbReference>
<comment type="subcellular location">
    <subcellularLocation>
        <location evidence="1">Nucleus</location>
    </subcellularLocation>
</comment>
<organism evidence="5 6">
    <name type="scientific">Menidia menidia</name>
    <name type="common">Atlantic silverside</name>
    <dbReference type="NCBI Taxonomy" id="238744"/>
    <lineage>
        <taxon>Eukaryota</taxon>
        <taxon>Metazoa</taxon>
        <taxon>Chordata</taxon>
        <taxon>Craniata</taxon>
        <taxon>Vertebrata</taxon>
        <taxon>Euteleostomi</taxon>
        <taxon>Actinopterygii</taxon>
        <taxon>Neopterygii</taxon>
        <taxon>Teleostei</taxon>
        <taxon>Neoteleostei</taxon>
        <taxon>Acanthomorphata</taxon>
        <taxon>Ovalentaria</taxon>
        <taxon>Atherinomorphae</taxon>
        <taxon>Atheriniformes</taxon>
        <taxon>Atherinopsidae</taxon>
        <taxon>Menidiinae</taxon>
        <taxon>Menidia</taxon>
    </lineage>
</organism>
<dbReference type="EMBL" id="CAJRST010018890">
    <property type="protein sequence ID" value="CAG5950720.1"/>
    <property type="molecule type" value="Genomic_DNA"/>
</dbReference>
<evidence type="ECO:0000256" key="1">
    <source>
        <dbReference type="ARBA" id="ARBA00004123"/>
    </source>
</evidence>
<dbReference type="PANTHER" id="PTHR46585">
    <property type="entry name" value="INTEGRASE CORE DOMAIN CONTAINING PROTEIN"/>
    <property type="match status" value="1"/>
</dbReference>
<dbReference type="InterPro" id="IPR016197">
    <property type="entry name" value="Chromo-like_dom_sf"/>
</dbReference>
<feature type="domain" description="Chromo" evidence="3">
    <location>
        <begin position="448"/>
        <end position="488"/>
    </location>
</feature>
<dbReference type="PROSITE" id="PS50994">
    <property type="entry name" value="INTEGRASE"/>
    <property type="match status" value="1"/>
</dbReference>
<evidence type="ECO:0000259" key="3">
    <source>
        <dbReference type="PROSITE" id="PS50013"/>
    </source>
</evidence>
<dbReference type="InterPro" id="IPR001584">
    <property type="entry name" value="Integrase_cat-core"/>
</dbReference>
<dbReference type="InterPro" id="IPR036397">
    <property type="entry name" value="RNaseH_sf"/>
</dbReference>
<keyword evidence="6" id="KW-1185">Reference proteome</keyword>
<feature type="compositionally biased region" description="Low complexity" evidence="2">
    <location>
        <begin position="49"/>
        <end position="66"/>
    </location>
</feature>
<evidence type="ECO:0000313" key="5">
    <source>
        <dbReference type="EMBL" id="CAG5950720.1"/>
    </source>
</evidence>
<dbReference type="Proteomes" id="UP000677803">
    <property type="component" value="Unassembled WGS sequence"/>
</dbReference>